<proteinExistence type="predicted"/>
<evidence type="ECO:0000313" key="2">
    <source>
        <dbReference type="EMBL" id="AKB73931.1"/>
    </source>
</evidence>
<evidence type="ECO:0000256" key="1">
    <source>
        <dbReference type="SAM" id="Phobius"/>
    </source>
</evidence>
<name>A0A0E3S1J4_9EURY</name>
<sequence length="156" mass="16920">MAGEKLHILPENLKENESGTVGLPIRIVVLSIVGFIGFYAILSALSAAPAPAEPMYAIANVSTFSLHSGGEESNFSLQISVLDRENRGVVEANVIVWSPDRKKAYSGITCPDGTVIIMILNPQLPVGKSEGYVAVKVMRTGYRDFSEEYFVKVTRS</sequence>
<dbReference type="RefSeq" id="WP_232308687.1">
    <property type="nucleotide sequence ID" value="NZ_CP009515.1"/>
</dbReference>
<protein>
    <recommendedName>
        <fullName evidence="4">Carboxypeptidase regulatory-like domain-containing protein</fullName>
    </recommendedName>
</protein>
<gene>
    <name evidence="2" type="ORF">MSLAZ_0670</name>
</gene>
<keyword evidence="1" id="KW-0812">Transmembrane</keyword>
<organism evidence="2 3">
    <name type="scientific">Methanosarcina lacustris Z-7289</name>
    <dbReference type="NCBI Taxonomy" id="1434111"/>
    <lineage>
        <taxon>Archaea</taxon>
        <taxon>Methanobacteriati</taxon>
        <taxon>Methanobacteriota</taxon>
        <taxon>Stenosarchaea group</taxon>
        <taxon>Methanomicrobia</taxon>
        <taxon>Methanosarcinales</taxon>
        <taxon>Methanosarcinaceae</taxon>
        <taxon>Methanosarcina</taxon>
    </lineage>
</organism>
<dbReference type="EMBL" id="CP009515">
    <property type="protein sequence ID" value="AKB73931.1"/>
    <property type="molecule type" value="Genomic_DNA"/>
</dbReference>
<keyword evidence="1" id="KW-1133">Transmembrane helix</keyword>
<evidence type="ECO:0000313" key="3">
    <source>
        <dbReference type="Proteomes" id="UP000033072"/>
    </source>
</evidence>
<dbReference type="HOGENOM" id="CLU_1891477_0_0_2"/>
<dbReference type="KEGG" id="mls:MSLAZ_0670"/>
<reference evidence="2 3" key="1">
    <citation type="submission" date="2014-07" db="EMBL/GenBank/DDBJ databases">
        <title>Methanogenic archaea and the global carbon cycle.</title>
        <authorList>
            <person name="Henriksen J.R."/>
            <person name="Luke J."/>
            <person name="Reinhart S."/>
            <person name="Benedict M.N."/>
            <person name="Youngblut N.D."/>
            <person name="Metcalf M.E."/>
            <person name="Whitaker R.J."/>
            <person name="Metcalf W.W."/>
        </authorList>
    </citation>
    <scope>NUCLEOTIDE SEQUENCE [LARGE SCALE GENOMIC DNA]</scope>
    <source>
        <strain evidence="2 3">Z-7289</strain>
    </source>
</reference>
<keyword evidence="1" id="KW-0472">Membrane</keyword>
<dbReference type="GeneID" id="24805367"/>
<accession>A0A0E3S1J4</accession>
<dbReference type="Proteomes" id="UP000033072">
    <property type="component" value="Chromosome"/>
</dbReference>
<dbReference type="AlphaFoldDB" id="A0A0E3S1J4"/>
<keyword evidence="3" id="KW-1185">Reference proteome</keyword>
<evidence type="ECO:0008006" key="4">
    <source>
        <dbReference type="Google" id="ProtNLM"/>
    </source>
</evidence>
<dbReference type="PATRIC" id="fig|1434111.4.peg.845"/>
<feature type="transmembrane region" description="Helical" evidence="1">
    <location>
        <begin position="23"/>
        <end position="45"/>
    </location>
</feature>